<reference evidence="11 12" key="1">
    <citation type="journal article" date="2013" name="Genome Announc.">
        <title>Draft Genome Sequence of Cesiribacter andamanensis Strain AMV16T, Isolated from a Soil Sample from a Mud Volcano in the Andaman Islands, India.</title>
        <authorList>
            <person name="Shivaji S."/>
            <person name="Ara S."/>
            <person name="Begum Z."/>
            <person name="Srinivas T.N."/>
            <person name="Singh A."/>
            <person name="Kumar Pinnaka A."/>
        </authorList>
    </citation>
    <scope>NUCLEOTIDE SEQUENCE [LARGE SCALE GENOMIC DNA]</scope>
    <source>
        <strain evidence="11 12">AMV16</strain>
    </source>
</reference>
<dbReference type="Pfam" id="PF00924">
    <property type="entry name" value="MS_channel_2nd"/>
    <property type="match status" value="1"/>
</dbReference>
<accession>M7NAM9</accession>
<evidence type="ECO:0000256" key="6">
    <source>
        <dbReference type="ARBA" id="ARBA00023136"/>
    </source>
</evidence>
<dbReference type="InterPro" id="IPR006685">
    <property type="entry name" value="MscS_channel_2nd"/>
</dbReference>
<dbReference type="GO" id="GO:0008381">
    <property type="term" value="F:mechanosensitive monoatomic ion channel activity"/>
    <property type="evidence" value="ECO:0007669"/>
    <property type="project" value="InterPro"/>
</dbReference>
<dbReference type="AlphaFoldDB" id="M7NAM9"/>
<dbReference type="PANTHER" id="PTHR30221:SF1">
    <property type="entry name" value="SMALL-CONDUCTANCE MECHANOSENSITIVE CHANNEL"/>
    <property type="match status" value="1"/>
</dbReference>
<dbReference type="InterPro" id="IPR045275">
    <property type="entry name" value="MscS_archaea/bacteria_type"/>
</dbReference>
<evidence type="ECO:0000256" key="5">
    <source>
        <dbReference type="ARBA" id="ARBA00022989"/>
    </source>
</evidence>
<dbReference type="InterPro" id="IPR006686">
    <property type="entry name" value="MscS_channel_CS"/>
</dbReference>
<dbReference type="InterPro" id="IPR049142">
    <property type="entry name" value="MS_channel_1st"/>
</dbReference>
<dbReference type="Pfam" id="PF21088">
    <property type="entry name" value="MS_channel_1st"/>
    <property type="match status" value="1"/>
</dbReference>
<dbReference type="Gene3D" id="2.30.30.60">
    <property type="match status" value="1"/>
</dbReference>
<organism evidence="11 12">
    <name type="scientific">Cesiribacter andamanensis AMV16</name>
    <dbReference type="NCBI Taxonomy" id="1279009"/>
    <lineage>
        <taxon>Bacteria</taxon>
        <taxon>Pseudomonadati</taxon>
        <taxon>Bacteroidota</taxon>
        <taxon>Cytophagia</taxon>
        <taxon>Cytophagales</taxon>
        <taxon>Cesiribacteraceae</taxon>
        <taxon>Cesiribacter</taxon>
    </lineage>
</organism>
<comment type="caution">
    <text evidence="11">The sequence shown here is derived from an EMBL/GenBank/DDBJ whole genome shotgun (WGS) entry which is preliminary data.</text>
</comment>
<protein>
    <submittedName>
        <fullName evidence="11">Small-conductance mechanosensitive channel</fullName>
    </submittedName>
</protein>
<dbReference type="InterPro" id="IPR023408">
    <property type="entry name" value="MscS_beta-dom_sf"/>
</dbReference>
<dbReference type="SUPFAM" id="SSF82861">
    <property type="entry name" value="Mechanosensitive channel protein MscS (YggB), transmembrane region"/>
    <property type="match status" value="1"/>
</dbReference>
<evidence type="ECO:0000313" key="11">
    <source>
        <dbReference type="EMBL" id="EMR04302.1"/>
    </source>
</evidence>
<keyword evidence="12" id="KW-1185">Reference proteome</keyword>
<dbReference type="SUPFAM" id="SSF50182">
    <property type="entry name" value="Sm-like ribonucleoproteins"/>
    <property type="match status" value="1"/>
</dbReference>
<keyword evidence="3" id="KW-1003">Cell membrane</keyword>
<gene>
    <name evidence="11" type="primary">mscS_2</name>
    <name evidence="11" type="ORF">ADICEAN_00588</name>
</gene>
<dbReference type="Pfam" id="PF05552">
    <property type="entry name" value="MS_channel_1st_1"/>
    <property type="match status" value="1"/>
</dbReference>
<keyword evidence="6 7" id="KW-0472">Membrane</keyword>
<evidence type="ECO:0000256" key="2">
    <source>
        <dbReference type="ARBA" id="ARBA00008017"/>
    </source>
</evidence>
<feature type="transmembrane region" description="Helical" evidence="7">
    <location>
        <begin position="90"/>
        <end position="120"/>
    </location>
</feature>
<dbReference type="InterPro" id="IPR011066">
    <property type="entry name" value="MscS_channel_C_sf"/>
</dbReference>
<evidence type="ECO:0000259" key="9">
    <source>
        <dbReference type="Pfam" id="PF21082"/>
    </source>
</evidence>
<evidence type="ECO:0000313" key="12">
    <source>
        <dbReference type="Proteomes" id="UP000011910"/>
    </source>
</evidence>
<dbReference type="STRING" id="1279009.ADICEAN_00588"/>
<dbReference type="Pfam" id="PF21082">
    <property type="entry name" value="MS_channel_3rd"/>
    <property type="match status" value="1"/>
</dbReference>
<feature type="transmembrane region" description="Helical" evidence="7">
    <location>
        <begin position="20"/>
        <end position="38"/>
    </location>
</feature>
<dbReference type="Proteomes" id="UP000011910">
    <property type="component" value="Unassembled WGS sequence"/>
</dbReference>
<dbReference type="Gene3D" id="1.10.287.1260">
    <property type="match status" value="1"/>
</dbReference>
<evidence type="ECO:0000256" key="3">
    <source>
        <dbReference type="ARBA" id="ARBA00022475"/>
    </source>
</evidence>
<evidence type="ECO:0000256" key="4">
    <source>
        <dbReference type="ARBA" id="ARBA00022692"/>
    </source>
</evidence>
<dbReference type="RefSeq" id="WP_009193995.1">
    <property type="nucleotide sequence ID" value="NZ_AODQ01000008.1"/>
</dbReference>
<feature type="domain" description="Mechanosensitive ion channel MscS C-terminal" evidence="9">
    <location>
        <begin position="179"/>
        <end position="261"/>
    </location>
</feature>
<evidence type="ECO:0000259" key="10">
    <source>
        <dbReference type="Pfam" id="PF21088"/>
    </source>
</evidence>
<sequence>MQDINITAVVTNLTELATLYIPKLLLALFTLIVGLWLVSKLTMLLRRALTNRKVDPSLAPFLSSIIKIVLVVMLIISVAGMVGIETTSFIAVLGAAGLAIGLALQGSLSNFAGGVLILFLKPFRVGEVIEAQGLIGTVTEIQIFHTYMLTFDKKVIIIPNGPLANNNIVNYSREKSRMVEWVFGISYSDSIDQARSIIREVIFSDPRVLNVENPYINVLALADSSVNIRVRAEVLQENYWQMFFDMNERVKKAFDAQGITIPFPQRTLHIQQAPSQQLS</sequence>
<feature type="domain" description="Mechanosensitive ion channel MscS" evidence="8">
    <location>
        <begin position="107"/>
        <end position="173"/>
    </location>
</feature>
<dbReference type="OrthoDB" id="9809206at2"/>
<evidence type="ECO:0000256" key="7">
    <source>
        <dbReference type="SAM" id="Phobius"/>
    </source>
</evidence>
<name>M7NAM9_9BACT</name>
<feature type="domain" description="Mechanosensitive ion channel transmembrane helices 2/3" evidence="10">
    <location>
        <begin position="65"/>
        <end position="105"/>
    </location>
</feature>
<dbReference type="InterPro" id="IPR010920">
    <property type="entry name" value="LSM_dom_sf"/>
</dbReference>
<dbReference type="Gene3D" id="3.30.70.100">
    <property type="match status" value="1"/>
</dbReference>
<dbReference type="PANTHER" id="PTHR30221">
    <property type="entry name" value="SMALL-CONDUCTANCE MECHANOSENSITIVE CHANNEL"/>
    <property type="match status" value="1"/>
</dbReference>
<keyword evidence="5 7" id="KW-1133">Transmembrane helix</keyword>
<dbReference type="PROSITE" id="PS01246">
    <property type="entry name" value="UPF0003"/>
    <property type="match status" value="1"/>
</dbReference>
<dbReference type="SUPFAM" id="SSF82689">
    <property type="entry name" value="Mechanosensitive channel protein MscS (YggB), C-terminal domain"/>
    <property type="match status" value="1"/>
</dbReference>
<dbReference type="InterPro" id="IPR008910">
    <property type="entry name" value="MSC_TM_helix"/>
</dbReference>
<comment type="subcellular location">
    <subcellularLocation>
        <location evidence="1">Cell membrane</location>
        <topology evidence="1">Multi-pass membrane protein</topology>
    </subcellularLocation>
</comment>
<comment type="similarity">
    <text evidence="2">Belongs to the MscS (TC 1.A.23) family.</text>
</comment>
<dbReference type="EMBL" id="AODQ01000008">
    <property type="protein sequence ID" value="EMR04302.1"/>
    <property type="molecule type" value="Genomic_DNA"/>
</dbReference>
<keyword evidence="4 7" id="KW-0812">Transmembrane</keyword>
<feature type="transmembrane region" description="Helical" evidence="7">
    <location>
        <begin position="58"/>
        <end position="84"/>
    </location>
</feature>
<dbReference type="eggNOG" id="COG0668">
    <property type="taxonomic scope" value="Bacteria"/>
</dbReference>
<dbReference type="GO" id="GO:0005886">
    <property type="term" value="C:plasma membrane"/>
    <property type="evidence" value="ECO:0007669"/>
    <property type="project" value="UniProtKB-SubCell"/>
</dbReference>
<evidence type="ECO:0000256" key="1">
    <source>
        <dbReference type="ARBA" id="ARBA00004651"/>
    </source>
</evidence>
<proteinExistence type="inferred from homology"/>
<evidence type="ECO:0000259" key="8">
    <source>
        <dbReference type="Pfam" id="PF00924"/>
    </source>
</evidence>
<dbReference type="InterPro" id="IPR049278">
    <property type="entry name" value="MS_channel_C"/>
</dbReference>
<dbReference type="InterPro" id="IPR011014">
    <property type="entry name" value="MscS_channel_TM-2"/>
</dbReference>